<protein>
    <recommendedName>
        <fullName evidence="13">Riboflavin biosynthesis protein RibD</fullName>
    </recommendedName>
    <domain>
        <recommendedName>
            <fullName evidence="13">Diaminohydroxyphosphoribosylaminopyrimidine deaminase</fullName>
            <shortName evidence="13">DRAP deaminase</shortName>
            <ecNumber evidence="13">3.5.4.26</ecNumber>
        </recommendedName>
        <alternativeName>
            <fullName evidence="13">Riboflavin-specific deaminase</fullName>
        </alternativeName>
    </domain>
    <domain>
        <recommendedName>
            <fullName evidence="13">5-amino-6-(5-phosphoribosylamino)uracil reductase</fullName>
            <ecNumber evidence="13">1.1.1.193</ecNumber>
        </recommendedName>
        <alternativeName>
            <fullName evidence="13">HTP reductase</fullName>
        </alternativeName>
    </domain>
</protein>
<feature type="binding site" evidence="15">
    <location>
        <begin position="308"/>
        <end position="314"/>
    </location>
    <ligand>
        <name>NADP(+)</name>
        <dbReference type="ChEBI" id="CHEBI:58349"/>
    </ligand>
</feature>
<name>A0A1W1UIN9_9PAST</name>
<dbReference type="GO" id="GO:0008703">
    <property type="term" value="F:5-amino-6-(5-phosphoribosylamino)uracil reductase activity"/>
    <property type="evidence" value="ECO:0007669"/>
    <property type="project" value="UniProtKB-EC"/>
</dbReference>
<gene>
    <name evidence="18" type="ORF">SAMN05660772_01747</name>
</gene>
<keyword evidence="9 13" id="KW-0862">Zinc</keyword>
<dbReference type="InterPro" id="IPR016193">
    <property type="entry name" value="Cytidine_deaminase-like"/>
</dbReference>
<feature type="binding site" evidence="16">
    <location>
        <position position="56"/>
    </location>
    <ligand>
        <name>Zn(2+)</name>
        <dbReference type="ChEBI" id="CHEBI:29105"/>
        <note>catalytic</note>
    </ligand>
</feature>
<feature type="domain" description="CMP/dCMP-type deaminase" evidence="17">
    <location>
        <begin position="7"/>
        <end position="129"/>
    </location>
</feature>
<accession>A0A1W1UIN9</accession>
<feature type="binding site" evidence="15">
    <location>
        <position position="176"/>
    </location>
    <ligand>
        <name>NADP(+)</name>
        <dbReference type="ChEBI" id="CHEBI:58349"/>
    </ligand>
</feature>
<dbReference type="AlphaFoldDB" id="A0A1W1UIN9"/>
<dbReference type="STRING" id="1122938.SAMN05660772_01747"/>
<evidence type="ECO:0000256" key="4">
    <source>
        <dbReference type="ARBA" id="ARBA00005259"/>
    </source>
</evidence>
<sequence>MTAKFSSEDQQFMQRALQLATRGRWTAAPNPMVGCVIVKDGKVIGEGYHQKAGEGHAEVNAFAACAESAVGSTLYVTLEPCSHFGKTPPCALKIIEHRVKKVVIAMRDPNPLVAGQGIELLQQAGIEVVVGLLEAQAEALNKGFLKRMRTGRPFVQLKMAMTIDGKTATASGESKWITGEQARAEVQDYRACAGAILSASGTVLVDDPLLNVRWQQLPHAVQRDYPEAQIRQPVRVVMDSKHRIRPYHQLFSVESAVWLVGSKDKMRDLAAFPDFVEAIYLDPQQPQLSALMDELGKRQINILWIEAGANLAGSLISAGLVDELIVYIAPKLLGDQARGLCHMPDLHRLADAPQWELVGSDAVGEDFKMVYRPKSSANKQNGVETC</sequence>
<dbReference type="PIRSF" id="PIRSF006769">
    <property type="entry name" value="RibD"/>
    <property type="match status" value="1"/>
</dbReference>
<dbReference type="EMBL" id="FWWV01000004">
    <property type="protein sequence ID" value="SMB80937.1"/>
    <property type="molecule type" value="Genomic_DNA"/>
</dbReference>
<evidence type="ECO:0000256" key="13">
    <source>
        <dbReference type="PIRNR" id="PIRNR006769"/>
    </source>
</evidence>
<dbReference type="InterPro" id="IPR004794">
    <property type="entry name" value="Eubact_RibD"/>
</dbReference>
<dbReference type="Gene3D" id="3.40.140.10">
    <property type="entry name" value="Cytidine Deaminase, domain 2"/>
    <property type="match status" value="1"/>
</dbReference>
<dbReference type="PANTHER" id="PTHR38011">
    <property type="entry name" value="DIHYDROFOLATE REDUCTASE FAMILY PROTEIN (AFU_ORTHOLOGUE AFUA_8G06820)"/>
    <property type="match status" value="1"/>
</dbReference>
<keyword evidence="19" id="KW-1185">Reference proteome</keyword>
<reference evidence="19" key="1">
    <citation type="submission" date="2017-04" db="EMBL/GenBank/DDBJ databases">
        <authorList>
            <person name="Varghese N."/>
            <person name="Submissions S."/>
        </authorList>
    </citation>
    <scope>NUCLEOTIDE SEQUENCE [LARGE SCALE GENOMIC DNA]</scope>
    <source>
        <strain evidence="19">DSM 23072</strain>
    </source>
</reference>
<comment type="similarity">
    <text evidence="4 13">In the N-terminal section; belongs to the cytidine and deoxycytidylate deaminase family.</text>
</comment>
<evidence type="ECO:0000256" key="1">
    <source>
        <dbReference type="ARBA" id="ARBA00002151"/>
    </source>
</evidence>
<dbReference type="InterPro" id="IPR002734">
    <property type="entry name" value="RibDG_C"/>
</dbReference>
<feature type="binding site" evidence="15">
    <location>
        <position position="240"/>
    </location>
    <ligand>
        <name>NADP(+)</name>
        <dbReference type="ChEBI" id="CHEBI:58349"/>
    </ligand>
</feature>
<feature type="binding site" evidence="15">
    <location>
        <position position="206"/>
    </location>
    <ligand>
        <name>substrate</name>
    </ligand>
</feature>
<dbReference type="FunFam" id="3.40.140.10:FF:000025">
    <property type="entry name" value="Riboflavin biosynthesis protein RibD"/>
    <property type="match status" value="1"/>
</dbReference>
<evidence type="ECO:0000256" key="3">
    <source>
        <dbReference type="ARBA" id="ARBA00004910"/>
    </source>
</evidence>
<feature type="binding site" evidence="15">
    <location>
        <position position="210"/>
    </location>
    <ligand>
        <name>substrate</name>
    </ligand>
</feature>
<feature type="binding site" evidence="15">
    <location>
        <position position="202"/>
    </location>
    <ligand>
        <name>NADP(+)</name>
        <dbReference type="ChEBI" id="CHEBI:58349"/>
    </ligand>
</feature>
<dbReference type="SUPFAM" id="SSF53597">
    <property type="entry name" value="Dihydrofolate reductase-like"/>
    <property type="match status" value="1"/>
</dbReference>
<evidence type="ECO:0000256" key="16">
    <source>
        <dbReference type="PIRSR" id="PIRSR006769-3"/>
    </source>
</evidence>
<evidence type="ECO:0000256" key="7">
    <source>
        <dbReference type="ARBA" id="ARBA00022723"/>
    </source>
</evidence>
<dbReference type="CDD" id="cd01284">
    <property type="entry name" value="Riboflavin_deaminase-reductase"/>
    <property type="match status" value="1"/>
</dbReference>
<feature type="binding site" evidence="15">
    <location>
        <position position="190"/>
    </location>
    <ligand>
        <name>substrate</name>
    </ligand>
</feature>
<dbReference type="GO" id="GO:0008835">
    <property type="term" value="F:diaminohydroxyphosphoribosylaminopyrimidine deaminase activity"/>
    <property type="evidence" value="ECO:0007669"/>
    <property type="project" value="UniProtKB-EC"/>
</dbReference>
<comment type="catalytic activity">
    <reaction evidence="13">
        <text>5-amino-6-(5-phospho-D-ribitylamino)uracil + NADP(+) = 5-amino-6-(5-phospho-D-ribosylamino)uracil + NADPH + H(+)</text>
        <dbReference type="Rhea" id="RHEA:17845"/>
        <dbReference type="ChEBI" id="CHEBI:15378"/>
        <dbReference type="ChEBI" id="CHEBI:57783"/>
        <dbReference type="ChEBI" id="CHEBI:58349"/>
        <dbReference type="ChEBI" id="CHEBI:58421"/>
        <dbReference type="ChEBI" id="CHEBI:58453"/>
        <dbReference type="EC" id="1.1.1.193"/>
    </reaction>
</comment>
<feature type="binding site" evidence="15">
    <location>
        <position position="174"/>
    </location>
    <ligand>
        <name>substrate</name>
    </ligand>
</feature>
<evidence type="ECO:0000313" key="18">
    <source>
        <dbReference type="EMBL" id="SMB80937.1"/>
    </source>
</evidence>
<evidence type="ECO:0000259" key="17">
    <source>
        <dbReference type="PROSITE" id="PS51747"/>
    </source>
</evidence>
<dbReference type="InterPro" id="IPR050765">
    <property type="entry name" value="Riboflavin_Biosynth_HTPR"/>
</dbReference>
<keyword evidence="6 13" id="KW-0686">Riboflavin biosynthesis</keyword>
<keyword evidence="10 13" id="KW-0521">NADP</keyword>
<keyword evidence="8 13" id="KW-0378">Hydrolase</keyword>
<evidence type="ECO:0000256" key="10">
    <source>
        <dbReference type="ARBA" id="ARBA00022857"/>
    </source>
</evidence>
<dbReference type="SUPFAM" id="SSF53927">
    <property type="entry name" value="Cytidine deaminase-like"/>
    <property type="match status" value="1"/>
</dbReference>
<evidence type="ECO:0000256" key="14">
    <source>
        <dbReference type="PIRSR" id="PIRSR006769-1"/>
    </source>
</evidence>
<dbReference type="RefSeq" id="WP_084256041.1">
    <property type="nucleotide sequence ID" value="NZ_FWWV01000004.1"/>
</dbReference>
<dbReference type="PROSITE" id="PS51747">
    <property type="entry name" value="CYT_DCMP_DEAMINASES_2"/>
    <property type="match status" value="1"/>
</dbReference>
<dbReference type="GO" id="GO:0046872">
    <property type="term" value="F:metal ion binding"/>
    <property type="evidence" value="ECO:0007669"/>
    <property type="project" value="UniProtKB-KW"/>
</dbReference>
<dbReference type="InterPro" id="IPR011549">
    <property type="entry name" value="RibD_C"/>
</dbReference>
<keyword evidence="11 13" id="KW-0560">Oxidoreductase</keyword>
<feature type="binding site" evidence="15">
    <location>
        <position position="306"/>
    </location>
    <ligand>
        <name>substrate</name>
    </ligand>
</feature>
<feature type="binding site" evidence="15">
    <location>
        <position position="160"/>
    </location>
    <ligand>
        <name>NADP(+)</name>
        <dbReference type="ChEBI" id="CHEBI:58349"/>
    </ligand>
</feature>
<organism evidence="18 19">
    <name type="scientific">Pasteurella testudinis DSM 23072</name>
    <dbReference type="NCBI Taxonomy" id="1122938"/>
    <lineage>
        <taxon>Bacteria</taxon>
        <taxon>Pseudomonadati</taxon>
        <taxon>Pseudomonadota</taxon>
        <taxon>Gammaproteobacteria</taxon>
        <taxon>Pasteurellales</taxon>
        <taxon>Pasteurellaceae</taxon>
        <taxon>Pasteurella</taxon>
    </lineage>
</organism>
<comment type="similarity">
    <text evidence="5 13">In the C-terminal section; belongs to the HTP reductase family.</text>
</comment>
<dbReference type="EC" id="1.1.1.193" evidence="13"/>
<comment type="cofactor">
    <cofactor evidence="13 16">
        <name>Zn(2+)</name>
        <dbReference type="ChEBI" id="CHEBI:29105"/>
    </cofactor>
    <text evidence="13 16">Binds 1 zinc ion.</text>
</comment>
<keyword evidence="7 13" id="KW-0479">Metal-binding</keyword>
<comment type="catalytic activity">
    <reaction evidence="13">
        <text>2,5-diamino-6-hydroxy-4-(5-phosphoribosylamino)-pyrimidine + H2O + H(+) = 5-amino-6-(5-phospho-D-ribosylamino)uracil + NH4(+)</text>
        <dbReference type="Rhea" id="RHEA:21868"/>
        <dbReference type="ChEBI" id="CHEBI:15377"/>
        <dbReference type="ChEBI" id="CHEBI:15378"/>
        <dbReference type="ChEBI" id="CHEBI:28938"/>
        <dbReference type="ChEBI" id="CHEBI:58453"/>
        <dbReference type="ChEBI" id="CHEBI:58614"/>
        <dbReference type="EC" id="3.5.4.26"/>
    </reaction>
</comment>
<evidence type="ECO:0000256" key="11">
    <source>
        <dbReference type="ARBA" id="ARBA00023002"/>
    </source>
</evidence>
<dbReference type="NCBIfam" id="TIGR00227">
    <property type="entry name" value="ribD_Cterm"/>
    <property type="match status" value="1"/>
</dbReference>
<proteinExistence type="inferred from homology"/>
<dbReference type="NCBIfam" id="TIGR00326">
    <property type="entry name" value="eubact_ribD"/>
    <property type="match status" value="1"/>
</dbReference>
<dbReference type="InterPro" id="IPR002125">
    <property type="entry name" value="CMP_dCMP_dom"/>
</dbReference>
<feature type="binding site" evidence="16">
    <location>
        <position position="90"/>
    </location>
    <ligand>
        <name>Zn(2+)</name>
        <dbReference type="ChEBI" id="CHEBI:29105"/>
        <note>catalytic</note>
    </ligand>
</feature>
<comment type="function">
    <text evidence="1 13">Converts 2,5-diamino-6-(ribosylamino)-4(3h)-pyrimidinone 5'-phosphate into 5-amino-6-(ribosylamino)-2,4(1h,3h)-pyrimidinedione 5'-phosphate.</text>
</comment>
<evidence type="ECO:0000256" key="8">
    <source>
        <dbReference type="ARBA" id="ARBA00022801"/>
    </source>
</evidence>
<dbReference type="Proteomes" id="UP000192408">
    <property type="component" value="Unassembled WGS sequence"/>
</dbReference>
<dbReference type="Gene3D" id="3.40.430.10">
    <property type="entry name" value="Dihydrofolate Reductase, subunit A"/>
    <property type="match status" value="1"/>
</dbReference>
<dbReference type="PANTHER" id="PTHR38011:SF7">
    <property type="entry name" value="2,5-DIAMINO-6-RIBOSYLAMINO-4(3H)-PYRIMIDINONE 5'-PHOSPHATE REDUCTASE"/>
    <property type="match status" value="1"/>
</dbReference>
<comment type="pathway">
    <text evidence="2 13">Cofactor biosynthesis; riboflavin biosynthesis; 5-amino-6-(D-ribitylamino)uracil from GTP: step 2/4.</text>
</comment>
<feature type="active site" description="Proton donor" evidence="14">
    <location>
        <position position="58"/>
    </location>
</feature>
<feature type="binding site" evidence="16">
    <location>
        <position position="81"/>
    </location>
    <ligand>
        <name>Zn(2+)</name>
        <dbReference type="ChEBI" id="CHEBI:29105"/>
        <note>catalytic</note>
    </ligand>
</feature>
<evidence type="ECO:0000256" key="15">
    <source>
        <dbReference type="PIRSR" id="PIRSR006769-2"/>
    </source>
</evidence>
<dbReference type="GO" id="GO:0009231">
    <property type="term" value="P:riboflavin biosynthetic process"/>
    <property type="evidence" value="ECO:0007669"/>
    <property type="project" value="UniProtKB-UniPathway"/>
</dbReference>
<evidence type="ECO:0000256" key="6">
    <source>
        <dbReference type="ARBA" id="ARBA00022619"/>
    </source>
</evidence>
<dbReference type="GO" id="GO:0050661">
    <property type="term" value="F:NADP binding"/>
    <property type="evidence" value="ECO:0007669"/>
    <property type="project" value="InterPro"/>
</dbReference>
<keyword evidence="12" id="KW-0511">Multifunctional enzyme</keyword>
<dbReference type="Pfam" id="PF01872">
    <property type="entry name" value="RibD_C"/>
    <property type="match status" value="1"/>
</dbReference>
<evidence type="ECO:0000256" key="5">
    <source>
        <dbReference type="ARBA" id="ARBA00007417"/>
    </source>
</evidence>
<dbReference type="Pfam" id="PF00383">
    <property type="entry name" value="dCMP_cyt_deam_1"/>
    <property type="match status" value="1"/>
</dbReference>
<evidence type="ECO:0000313" key="19">
    <source>
        <dbReference type="Proteomes" id="UP000192408"/>
    </source>
</evidence>
<feature type="binding site" evidence="15">
    <location>
        <position position="213"/>
    </location>
    <ligand>
        <name>substrate</name>
    </ligand>
</feature>
<dbReference type="EC" id="3.5.4.26" evidence="13"/>
<dbReference type="UniPathway" id="UPA00275">
    <property type="reaction ID" value="UER00401"/>
</dbReference>
<evidence type="ECO:0000256" key="2">
    <source>
        <dbReference type="ARBA" id="ARBA00004882"/>
    </source>
</evidence>
<dbReference type="InterPro" id="IPR024072">
    <property type="entry name" value="DHFR-like_dom_sf"/>
</dbReference>
<evidence type="ECO:0000256" key="9">
    <source>
        <dbReference type="ARBA" id="ARBA00022833"/>
    </source>
</evidence>
<comment type="pathway">
    <text evidence="3 13">Cofactor biosynthesis; riboflavin biosynthesis; 5-amino-6-(D-ribitylamino)uracil from GTP: step 3/4.</text>
</comment>
<evidence type="ECO:0000256" key="12">
    <source>
        <dbReference type="ARBA" id="ARBA00023268"/>
    </source>
</evidence>